<feature type="domain" description="Carrier" evidence="1">
    <location>
        <begin position="1"/>
        <end position="45"/>
    </location>
</feature>
<dbReference type="EMBL" id="GBEZ01025007">
    <property type="protein sequence ID" value="JAC62039.1"/>
    <property type="molecule type" value="Transcribed_RNA"/>
</dbReference>
<reference evidence="2" key="1">
    <citation type="submission" date="2014-05" db="EMBL/GenBank/DDBJ databases">
        <title>The transcriptome of the halophilic microalga Tetraselmis sp. GSL018 isolated from the Great Salt Lake, Utah.</title>
        <authorList>
            <person name="Jinkerson R.E."/>
            <person name="D'Adamo S."/>
            <person name="Posewitz M.C."/>
        </authorList>
    </citation>
    <scope>NUCLEOTIDE SEQUENCE</scope>
    <source>
        <strain evidence="2">GSL018</strain>
    </source>
</reference>
<accession>A0A061QUC2</accession>
<proteinExistence type="predicted"/>
<gene>
    <name evidence="2" type="ORF">TSPGSL018_24462</name>
</gene>
<evidence type="ECO:0000313" key="2">
    <source>
        <dbReference type="EMBL" id="JAC62039.1"/>
    </source>
</evidence>
<dbReference type="PROSITE" id="PS50075">
    <property type="entry name" value="CARRIER"/>
    <property type="match status" value="1"/>
</dbReference>
<dbReference type="SUPFAM" id="SSF47336">
    <property type="entry name" value="ACP-like"/>
    <property type="match status" value="1"/>
</dbReference>
<protein>
    <recommendedName>
        <fullName evidence="1">Carrier domain-containing protein</fullName>
    </recommendedName>
</protein>
<organism evidence="2">
    <name type="scientific">Tetraselmis sp. GSL018</name>
    <dbReference type="NCBI Taxonomy" id="582737"/>
    <lineage>
        <taxon>Eukaryota</taxon>
        <taxon>Viridiplantae</taxon>
        <taxon>Chlorophyta</taxon>
        <taxon>core chlorophytes</taxon>
        <taxon>Chlorodendrophyceae</taxon>
        <taxon>Chlorodendrales</taxon>
        <taxon>Chlorodendraceae</taxon>
        <taxon>Tetraselmis</taxon>
    </lineage>
</organism>
<name>A0A061QUC2_9CHLO</name>
<dbReference type="InterPro" id="IPR036736">
    <property type="entry name" value="ACP-like_sf"/>
</dbReference>
<dbReference type="Pfam" id="PF00550">
    <property type="entry name" value="PP-binding"/>
    <property type="match status" value="1"/>
</dbReference>
<dbReference type="Gene3D" id="1.10.1200.10">
    <property type="entry name" value="ACP-like"/>
    <property type="match status" value="1"/>
</dbReference>
<feature type="non-terminal residue" evidence="2">
    <location>
        <position position="102"/>
    </location>
</feature>
<dbReference type="InterPro" id="IPR009081">
    <property type="entry name" value="PP-bd_ACP"/>
</dbReference>
<sequence length="102" mass="10716">SGLDSLSSVELRSSLEAELGIKIGGTALFDFPTIRSLAVHLHEAVLGQRALAAKHEGPEAPTANNKKKSNRIAMGDRQAADESLVAMPVSLGSSPLRTEVII</sequence>
<evidence type="ECO:0000259" key="1">
    <source>
        <dbReference type="PROSITE" id="PS50075"/>
    </source>
</evidence>
<dbReference type="AlphaFoldDB" id="A0A061QUC2"/>
<feature type="non-terminal residue" evidence="2">
    <location>
        <position position="1"/>
    </location>
</feature>